<evidence type="ECO:0000313" key="3">
    <source>
        <dbReference type="Proteomes" id="UP000218824"/>
    </source>
</evidence>
<dbReference type="KEGG" id="lem:LEN_1271"/>
<evidence type="ECO:0008006" key="4">
    <source>
        <dbReference type="Google" id="ProtNLM"/>
    </source>
</evidence>
<keyword evidence="1" id="KW-0732">Signal</keyword>
<gene>
    <name evidence="2" type="ORF">LEN_1271</name>
</gene>
<sequence length="530" mass="57126">MRRGSCFCVIAACFLALAGCVSATFVRDPLRVAAKPDEGSVVVSLTNNTGEVNQMDVIELEEMSRLDKNGQGRFYVMNRVGGPLSRDTSLFAARLPAGRYRFRILRDMQPQNLQGSIYLPLNLHQIEGIGEFTVEAGAHADLGRLVITAVNTMVAVGRSREVVANRALIERHAPAYVELSSAPPKGGWIRAAPPDDGDVESFALARPQGATGFSELSTGEVIGGSRMGTVLLRETDGQWRKFARTGTLDAIAWTLPYEIDGHIAVVAGDLDTLALVGRDGSVRQVDTGDLPHGNLFFVDRSADGAQWIVGVSDDRQGALYVSSKLDGGRWTRMRGDTTGFSVWSGQRSVWAWRRPGGIGFASSQTPRIACYDYAERQWSERDTPGRRKLFALSPGVGDALGVLTTPGGGLVGIFASSFYSLDCGAAWAETRSPYKVKVMPPLALASGRLLEGGGVFRDTGLYASRVGSDLWTKLGVQVNFNENVWALPKAGLLAVTRGADGFEVIQHSSDEGASWTVEMSSFDLRRGASR</sequence>
<feature type="chain" id="PRO_5043818256" description="Lipoprotein" evidence="1">
    <location>
        <begin position="24"/>
        <end position="530"/>
    </location>
</feature>
<protein>
    <recommendedName>
        <fullName evidence="4">Lipoprotein</fullName>
    </recommendedName>
</protein>
<accession>A0AAU9AK92</accession>
<dbReference type="AlphaFoldDB" id="A0AAU9AK92"/>
<evidence type="ECO:0000256" key="1">
    <source>
        <dbReference type="SAM" id="SignalP"/>
    </source>
</evidence>
<name>A0AAU9AK92_LYSEN</name>
<dbReference type="EMBL" id="AP014940">
    <property type="protein sequence ID" value="BAV96758.1"/>
    <property type="molecule type" value="Genomic_DNA"/>
</dbReference>
<dbReference type="PROSITE" id="PS51257">
    <property type="entry name" value="PROKAR_LIPOPROTEIN"/>
    <property type="match status" value="1"/>
</dbReference>
<proteinExistence type="predicted"/>
<evidence type="ECO:0000313" key="2">
    <source>
        <dbReference type="EMBL" id="BAV96758.1"/>
    </source>
</evidence>
<feature type="signal peptide" evidence="1">
    <location>
        <begin position="1"/>
        <end position="23"/>
    </location>
</feature>
<dbReference type="Proteomes" id="UP000218824">
    <property type="component" value="Chromosome"/>
</dbReference>
<organism evidence="2 3">
    <name type="scientific">Lysobacter enzymogenes</name>
    <dbReference type="NCBI Taxonomy" id="69"/>
    <lineage>
        <taxon>Bacteria</taxon>
        <taxon>Pseudomonadati</taxon>
        <taxon>Pseudomonadota</taxon>
        <taxon>Gammaproteobacteria</taxon>
        <taxon>Lysobacterales</taxon>
        <taxon>Lysobacteraceae</taxon>
        <taxon>Lysobacter</taxon>
    </lineage>
</organism>
<reference evidence="2 3" key="1">
    <citation type="journal article" date="2017" name="DNA Res.">
        <title>Complete genome sequence and expression profile of the commercial lytic enzyme producer Lysobacter enzymogenes M497-1.</title>
        <authorList>
            <person name="Takami H."/>
            <person name="Toyoda A."/>
            <person name="Uchiyama I."/>
            <person name="Itoh T."/>
            <person name="Takaki Y."/>
            <person name="Arai W."/>
            <person name="Nishi S."/>
            <person name="Kawai M."/>
            <person name="Shinya K."/>
            <person name="Ikeda H."/>
        </authorList>
    </citation>
    <scope>NUCLEOTIDE SEQUENCE [LARGE SCALE GENOMIC DNA]</scope>
    <source>
        <strain evidence="2 3">M497-1</strain>
    </source>
</reference>